<sequence length="449" mass="48798">MSRALLQALRIGNSAQSPQWRFSRGFASVASNLNHNYKVVVVGGGSAGLAVAGQLARDPLFAGKKDLLVIDPSAEHYYQPLWTFVGAGLKTFSESKKPMRDLIPSAADWLQEKVVKIDPTRNVVISNNGKEIKYDYLVVASGIQINYDKIEGLKESLGKDGVTSNYSAESVEKTFEFIKAFKGGNAVFTQPSTPVKCAGAPQKIAYLAEEYFRNNGIRDKATVRFLSGMGKIFAVDKYAKELTEICQKRDIKVNLLSELIAIRPERKEAVFKALGPNGGAESVIPYDLLHVTPPMGAPTYIRESGLGNADGWVDVSKETTQHNKYSNVFALGDSSSLPTSKTAAAAAAQSAVTSANLLATIKGQKGDLAYTGYTSCPLVTGKGKLILAEFSGYTLQPQETFPYNQGKESAFSYYLTSDVIPSIYWNAMVKGRWTGPGPYRRLINPLNSN</sequence>
<evidence type="ECO:0000256" key="9">
    <source>
        <dbReference type="ARBA" id="ARBA00060891"/>
    </source>
</evidence>
<name>A0AAD5X862_9FUNG</name>
<gene>
    <name evidence="12" type="ORF">HK097_006930</name>
</gene>
<dbReference type="SUPFAM" id="SSF51905">
    <property type="entry name" value="FAD/NAD(P)-binding domain"/>
    <property type="match status" value="2"/>
</dbReference>
<dbReference type="InterPro" id="IPR015904">
    <property type="entry name" value="Sulphide_quinone_reductase"/>
</dbReference>
<evidence type="ECO:0000259" key="11">
    <source>
        <dbReference type="Pfam" id="PF07992"/>
    </source>
</evidence>
<keyword evidence="7" id="KW-0560">Oxidoreductase</keyword>
<keyword evidence="13" id="KW-1185">Reference proteome</keyword>
<protein>
    <recommendedName>
        <fullName evidence="10">Sulfide:quinone oxidoreductase, mitochondrial</fullName>
    </recommendedName>
</protein>
<reference evidence="12" key="1">
    <citation type="submission" date="2020-05" db="EMBL/GenBank/DDBJ databases">
        <title>Phylogenomic resolution of chytrid fungi.</title>
        <authorList>
            <person name="Stajich J.E."/>
            <person name="Amses K."/>
            <person name="Simmons R."/>
            <person name="Seto K."/>
            <person name="Myers J."/>
            <person name="Bonds A."/>
            <person name="Quandt C.A."/>
            <person name="Barry K."/>
            <person name="Liu P."/>
            <person name="Grigoriev I."/>
            <person name="Longcore J.E."/>
            <person name="James T.Y."/>
        </authorList>
    </citation>
    <scope>NUCLEOTIDE SEQUENCE</scope>
    <source>
        <strain evidence="12">JEL0318</strain>
    </source>
</reference>
<keyword evidence="3" id="KW-0285">Flavoprotein</keyword>
<evidence type="ECO:0000256" key="6">
    <source>
        <dbReference type="ARBA" id="ARBA00022946"/>
    </source>
</evidence>
<dbReference type="EMBL" id="JADGJD010000033">
    <property type="protein sequence ID" value="KAJ3056439.1"/>
    <property type="molecule type" value="Genomic_DNA"/>
</dbReference>
<dbReference type="GO" id="GO:0071949">
    <property type="term" value="F:FAD binding"/>
    <property type="evidence" value="ECO:0007669"/>
    <property type="project" value="TreeGrafter"/>
</dbReference>
<dbReference type="PANTHER" id="PTHR10632">
    <property type="entry name" value="SULFIDE:QUINONE OXIDOREDUCTASE"/>
    <property type="match status" value="1"/>
</dbReference>
<dbReference type="GO" id="GO:0005739">
    <property type="term" value="C:mitochondrion"/>
    <property type="evidence" value="ECO:0007669"/>
    <property type="project" value="UniProtKB-SubCell"/>
</dbReference>
<dbReference type="Pfam" id="PF07992">
    <property type="entry name" value="Pyr_redox_2"/>
    <property type="match status" value="1"/>
</dbReference>
<evidence type="ECO:0000256" key="5">
    <source>
        <dbReference type="ARBA" id="ARBA00022827"/>
    </source>
</evidence>
<dbReference type="GO" id="GO:0070221">
    <property type="term" value="P:sulfide oxidation, using sulfide:quinone oxidoreductase"/>
    <property type="evidence" value="ECO:0007669"/>
    <property type="project" value="TreeGrafter"/>
</dbReference>
<evidence type="ECO:0000256" key="4">
    <source>
        <dbReference type="ARBA" id="ARBA00022719"/>
    </source>
</evidence>
<evidence type="ECO:0000313" key="13">
    <source>
        <dbReference type="Proteomes" id="UP001212841"/>
    </source>
</evidence>
<dbReference type="InterPro" id="IPR036188">
    <property type="entry name" value="FAD/NAD-bd_sf"/>
</dbReference>
<comment type="cofactor">
    <cofactor evidence="1">
        <name>FAD</name>
        <dbReference type="ChEBI" id="CHEBI:57692"/>
    </cofactor>
</comment>
<comment type="similarity">
    <text evidence="9">Belongs to the SQRD family.</text>
</comment>
<evidence type="ECO:0000256" key="10">
    <source>
        <dbReference type="ARBA" id="ARBA00070160"/>
    </source>
</evidence>
<dbReference type="PANTHER" id="PTHR10632:SF2">
    <property type="entry name" value="SULFIDE:QUINONE OXIDOREDUCTASE, MITOCHONDRIAL"/>
    <property type="match status" value="1"/>
</dbReference>
<evidence type="ECO:0000256" key="8">
    <source>
        <dbReference type="ARBA" id="ARBA00023128"/>
    </source>
</evidence>
<evidence type="ECO:0000256" key="7">
    <source>
        <dbReference type="ARBA" id="ARBA00023002"/>
    </source>
</evidence>
<comment type="subcellular location">
    <subcellularLocation>
        <location evidence="2">Mitochondrion</location>
    </subcellularLocation>
</comment>
<dbReference type="GO" id="GO:0048038">
    <property type="term" value="F:quinone binding"/>
    <property type="evidence" value="ECO:0007669"/>
    <property type="project" value="UniProtKB-KW"/>
</dbReference>
<organism evidence="12 13">
    <name type="scientific">Rhizophlyctis rosea</name>
    <dbReference type="NCBI Taxonomy" id="64517"/>
    <lineage>
        <taxon>Eukaryota</taxon>
        <taxon>Fungi</taxon>
        <taxon>Fungi incertae sedis</taxon>
        <taxon>Chytridiomycota</taxon>
        <taxon>Chytridiomycota incertae sedis</taxon>
        <taxon>Chytridiomycetes</taxon>
        <taxon>Rhizophlyctidales</taxon>
        <taxon>Rhizophlyctidaceae</taxon>
        <taxon>Rhizophlyctis</taxon>
    </lineage>
</organism>
<dbReference type="Gene3D" id="3.50.50.60">
    <property type="entry name" value="FAD/NAD(P)-binding domain"/>
    <property type="match status" value="2"/>
</dbReference>
<dbReference type="InterPro" id="IPR023753">
    <property type="entry name" value="FAD/NAD-binding_dom"/>
</dbReference>
<keyword evidence="4" id="KW-0874">Quinone</keyword>
<keyword evidence="8" id="KW-0496">Mitochondrion</keyword>
<dbReference type="AlphaFoldDB" id="A0AAD5X862"/>
<evidence type="ECO:0000256" key="1">
    <source>
        <dbReference type="ARBA" id="ARBA00001974"/>
    </source>
</evidence>
<proteinExistence type="inferred from homology"/>
<evidence type="ECO:0000313" key="12">
    <source>
        <dbReference type="EMBL" id="KAJ3056439.1"/>
    </source>
</evidence>
<dbReference type="Proteomes" id="UP001212841">
    <property type="component" value="Unassembled WGS sequence"/>
</dbReference>
<dbReference type="FunFam" id="3.50.50.60:FF:000034">
    <property type="entry name" value="sulfide:quinone oxidoreductase, mitochondrial"/>
    <property type="match status" value="1"/>
</dbReference>
<accession>A0AAD5X862</accession>
<comment type="caution">
    <text evidence="12">The sequence shown here is derived from an EMBL/GenBank/DDBJ whole genome shotgun (WGS) entry which is preliminary data.</text>
</comment>
<dbReference type="GO" id="GO:0070224">
    <property type="term" value="F:sulfide:quinone oxidoreductase activity"/>
    <property type="evidence" value="ECO:0007669"/>
    <property type="project" value="TreeGrafter"/>
</dbReference>
<evidence type="ECO:0000256" key="2">
    <source>
        <dbReference type="ARBA" id="ARBA00004173"/>
    </source>
</evidence>
<evidence type="ECO:0000256" key="3">
    <source>
        <dbReference type="ARBA" id="ARBA00022630"/>
    </source>
</evidence>
<keyword evidence="6" id="KW-0809">Transit peptide</keyword>
<keyword evidence="5" id="KW-0274">FAD</keyword>
<feature type="domain" description="FAD/NAD(P)-binding" evidence="11">
    <location>
        <begin position="37"/>
        <end position="159"/>
    </location>
</feature>